<proteinExistence type="predicted"/>
<name>A0A0A9GZQ2_ARUDO</name>
<protein>
    <submittedName>
        <fullName evidence="1">Uncharacterized protein</fullName>
    </submittedName>
</protein>
<sequence>MGSTATSCHPTQINHLTKSPAIKFNQLFRQVPKFVVIHHIPVCSSLGEAGAAPQLFKLCTQSPNTRSNS</sequence>
<dbReference type="EMBL" id="GBRH01171828">
    <property type="protein sequence ID" value="JAE26068.1"/>
    <property type="molecule type" value="Transcribed_RNA"/>
</dbReference>
<evidence type="ECO:0000313" key="1">
    <source>
        <dbReference type="EMBL" id="JAE26068.1"/>
    </source>
</evidence>
<organism evidence="1">
    <name type="scientific">Arundo donax</name>
    <name type="common">Giant reed</name>
    <name type="synonym">Donax arundinaceus</name>
    <dbReference type="NCBI Taxonomy" id="35708"/>
    <lineage>
        <taxon>Eukaryota</taxon>
        <taxon>Viridiplantae</taxon>
        <taxon>Streptophyta</taxon>
        <taxon>Embryophyta</taxon>
        <taxon>Tracheophyta</taxon>
        <taxon>Spermatophyta</taxon>
        <taxon>Magnoliopsida</taxon>
        <taxon>Liliopsida</taxon>
        <taxon>Poales</taxon>
        <taxon>Poaceae</taxon>
        <taxon>PACMAD clade</taxon>
        <taxon>Arundinoideae</taxon>
        <taxon>Arundineae</taxon>
        <taxon>Arundo</taxon>
    </lineage>
</organism>
<accession>A0A0A9GZQ2</accession>
<reference evidence="1" key="1">
    <citation type="submission" date="2014-09" db="EMBL/GenBank/DDBJ databases">
        <authorList>
            <person name="Magalhaes I.L.F."/>
            <person name="Oliveira U."/>
            <person name="Santos F.R."/>
            <person name="Vidigal T.H.D.A."/>
            <person name="Brescovit A.D."/>
            <person name="Santos A.J."/>
        </authorList>
    </citation>
    <scope>NUCLEOTIDE SEQUENCE</scope>
    <source>
        <tissue evidence="1">Shoot tissue taken approximately 20 cm above the soil surface</tissue>
    </source>
</reference>
<dbReference type="AlphaFoldDB" id="A0A0A9GZQ2"/>
<reference evidence="1" key="2">
    <citation type="journal article" date="2015" name="Data Brief">
        <title>Shoot transcriptome of the giant reed, Arundo donax.</title>
        <authorList>
            <person name="Barrero R.A."/>
            <person name="Guerrero F.D."/>
            <person name="Moolhuijzen P."/>
            <person name="Goolsby J.A."/>
            <person name="Tidwell J."/>
            <person name="Bellgard S.E."/>
            <person name="Bellgard M.I."/>
        </authorList>
    </citation>
    <scope>NUCLEOTIDE SEQUENCE</scope>
    <source>
        <tissue evidence="1">Shoot tissue taken approximately 20 cm above the soil surface</tissue>
    </source>
</reference>